<keyword evidence="3" id="KW-1185">Reference proteome</keyword>
<keyword evidence="1" id="KW-0472">Membrane</keyword>
<gene>
    <name evidence="2" type="ORF">GC722_11645</name>
</gene>
<reference evidence="2 3" key="1">
    <citation type="submission" date="2019-12" db="EMBL/GenBank/DDBJ databases">
        <title>Auraticoccus cholistani sp. nov., an actinomycete isolated from soil of Cholistan desert.</title>
        <authorList>
            <person name="Cheema M.T."/>
        </authorList>
    </citation>
    <scope>NUCLEOTIDE SEQUENCE [LARGE SCALE GENOMIC DNA]</scope>
    <source>
        <strain evidence="2 3">F435</strain>
    </source>
</reference>
<comment type="caution">
    <text evidence="2">The sequence shown here is derived from an EMBL/GenBank/DDBJ whole genome shotgun (WGS) entry which is preliminary data.</text>
</comment>
<keyword evidence="1" id="KW-1133">Transmembrane helix</keyword>
<proteinExistence type="predicted"/>
<dbReference type="EMBL" id="WPCU01000007">
    <property type="protein sequence ID" value="MVA76670.1"/>
    <property type="molecule type" value="Genomic_DNA"/>
</dbReference>
<dbReference type="RefSeq" id="WP_156610284.1">
    <property type="nucleotide sequence ID" value="NZ_WPCU01000007.1"/>
</dbReference>
<sequence>MATTSPAAPPRRRSPLRIVLVVLACLVGLVLLAVLALVAWVQLRPLSAGDYRLANNEVGYVGEEVDFAGQAVATSFNDLASGDRAVVEASAQRVRDQVGLAADGAQQLGELRAMEDPEVARQVAAVQEGVAAMETYLRAYADAMLPIAQMNATCAAWAEDPATSVDSGSSAAEVNAAAQPCVQQATAVEQAGEGAWTQLGSAQLAFVADTAAALELVEQRPEDFEAHYAAENQAREDHQTAVQQANAALGEELGQVGDRVTEPLNALGSYTEQRAAG</sequence>
<evidence type="ECO:0000256" key="1">
    <source>
        <dbReference type="SAM" id="Phobius"/>
    </source>
</evidence>
<protein>
    <recommendedName>
        <fullName evidence="4">Methyl-accepting chemotaxis protein</fullName>
    </recommendedName>
</protein>
<organism evidence="2 3">
    <name type="scientific">Auraticoccus cholistanensis</name>
    <dbReference type="NCBI Taxonomy" id="2656650"/>
    <lineage>
        <taxon>Bacteria</taxon>
        <taxon>Bacillati</taxon>
        <taxon>Actinomycetota</taxon>
        <taxon>Actinomycetes</taxon>
        <taxon>Propionibacteriales</taxon>
        <taxon>Propionibacteriaceae</taxon>
        <taxon>Auraticoccus</taxon>
    </lineage>
</organism>
<feature type="transmembrane region" description="Helical" evidence="1">
    <location>
        <begin position="18"/>
        <end position="41"/>
    </location>
</feature>
<dbReference type="AlphaFoldDB" id="A0A6A9V188"/>
<name>A0A6A9V188_9ACTN</name>
<evidence type="ECO:0008006" key="4">
    <source>
        <dbReference type="Google" id="ProtNLM"/>
    </source>
</evidence>
<dbReference type="Proteomes" id="UP000435304">
    <property type="component" value="Unassembled WGS sequence"/>
</dbReference>
<accession>A0A6A9V188</accession>
<evidence type="ECO:0000313" key="2">
    <source>
        <dbReference type="EMBL" id="MVA76670.1"/>
    </source>
</evidence>
<keyword evidence="1" id="KW-0812">Transmembrane</keyword>
<evidence type="ECO:0000313" key="3">
    <source>
        <dbReference type="Proteomes" id="UP000435304"/>
    </source>
</evidence>